<dbReference type="InterPro" id="IPR044846">
    <property type="entry name" value="GH10"/>
</dbReference>
<dbReference type="Pfam" id="PF00331">
    <property type="entry name" value="Glyco_hydro_10"/>
    <property type="match status" value="1"/>
</dbReference>
<dbReference type="InterPro" id="IPR001000">
    <property type="entry name" value="GH10_dom"/>
</dbReference>
<feature type="domain" description="GH10" evidence="4">
    <location>
        <begin position="201"/>
        <end position="516"/>
    </location>
</feature>
<evidence type="ECO:0000256" key="3">
    <source>
        <dbReference type="ARBA" id="ARBA00023326"/>
    </source>
</evidence>
<protein>
    <submittedName>
        <fullName evidence="5">Endo-1,4-beta-xylanase</fullName>
    </submittedName>
</protein>
<dbReference type="EMBL" id="JADOES010000005">
    <property type="protein sequence ID" value="MBT9314561.1"/>
    <property type="molecule type" value="Genomic_DNA"/>
</dbReference>
<evidence type="ECO:0000259" key="4">
    <source>
        <dbReference type="PROSITE" id="PS51760"/>
    </source>
</evidence>
<dbReference type="RefSeq" id="WP_215607632.1">
    <property type="nucleotide sequence ID" value="NZ_JADOES010000005.1"/>
</dbReference>
<organism evidence="5 6">
    <name type="scientific">Leptothoe spongobia TAU-MAC 1115</name>
    <dbReference type="NCBI Taxonomy" id="1967444"/>
    <lineage>
        <taxon>Bacteria</taxon>
        <taxon>Bacillati</taxon>
        <taxon>Cyanobacteriota</taxon>
        <taxon>Cyanophyceae</taxon>
        <taxon>Nodosilineales</taxon>
        <taxon>Cymatolegaceae</taxon>
        <taxon>Leptothoe</taxon>
        <taxon>Leptothoe spongobia</taxon>
    </lineage>
</organism>
<reference evidence="5" key="2">
    <citation type="journal article" date="2021" name="Mar. Drugs">
        <title>Genome Reduction and Secondary Metabolism of the Marine Sponge-Associated Cyanobacterium Leptothoe.</title>
        <authorList>
            <person name="Konstantinou D."/>
            <person name="Popin R.V."/>
            <person name="Fewer D.P."/>
            <person name="Sivonen K."/>
            <person name="Gkelis S."/>
        </authorList>
    </citation>
    <scope>NUCLEOTIDE SEQUENCE</scope>
    <source>
        <strain evidence="5">TAU-MAC 1115</strain>
    </source>
</reference>
<evidence type="ECO:0000256" key="1">
    <source>
        <dbReference type="ARBA" id="ARBA00022801"/>
    </source>
</evidence>
<evidence type="ECO:0000256" key="2">
    <source>
        <dbReference type="ARBA" id="ARBA00023277"/>
    </source>
</evidence>
<dbReference type="GO" id="GO:0000272">
    <property type="term" value="P:polysaccharide catabolic process"/>
    <property type="evidence" value="ECO:0007669"/>
    <property type="project" value="UniProtKB-KW"/>
</dbReference>
<dbReference type="SUPFAM" id="SSF51445">
    <property type="entry name" value="(Trans)glycosidases"/>
    <property type="match status" value="1"/>
</dbReference>
<dbReference type="AlphaFoldDB" id="A0A947GKU2"/>
<accession>A0A947GKU2</accession>
<dbReference type="PANTHER" id="PTHR31490:SF1">
    <property type="entry name" value="ENDO-1,4-BETA-XYLANASE 1"/>
    <property type="match status" value="1"/>
</dbReference>
<proteinExistence type="predicted"/>
<comment type="caution">
    <text evidence="5">The sequence shown here is derived from an EMBL/GenBank/DDBJ whole genome shotgun (WGS) entry which is preliminary data.</text>
</comment>
<keyword evidence="2" id="KW-0119">Carbohydrate metabolism</keyword>
<evidence type="ECO:0000313" key="5">
    <source>
        <dbReference type="EMBL" id="MBT9314561.1"/>
    </source>
</evidence>
<keyword evidence="6" id="KW-1185">Reference proteome</keyword>
<dbReference type="SMART" id="SM00633">
    <property type="entry name" value="Glyco_10"/>
    <property type="match status" value="1"/>
</dbReference>
<name>A0A947GKU2_9CYAN</name>
<keyword evidence="1" id="KW-0378">Hydrolase</keyword>
<sequence length="528" mass="60313">MQRRQFIYAAGSSLVALQSHRLLYPAHASTDQSFQCRAYLPNGEPLPEASLAKLYFLSLQDEPLPNPERTVENGLLVSQSPLQWPVVIALQLPVAGFGDVTVYADNKGQGFMPGDFPLVLNRAFACDRIARVTQTLSHWQAQGYHFSATIHQTLETAQDLFQTAEHHDTLSGQIRGWNDALSQALWAGENLALSRARQRIARGEPRLDFKFGCNAFAHPSAGPKYDRYFTDLFNYATVPFYWRSFEPEQGNPRFDRVDQQVAWLENAGITPKGHPLVWFHEIGVPNWIREQPYNQVKESLRQRILEIIHHYGDRIPYYDVINEAHGVPWGNELNYDNEQFLDLTRMACDVVREGNPKAQRVVNSCCLWARQVALLGPSVQSPFQYVKACLKANIPFEVIGLQLYYTHQDMFEIDRMLDRFTTFGKPIHITEMSTSSSTGMDENSQLGAARGLWHAPWSETVQADWVEQIYTLAYSKPEVEAVTWWDLSDKNTFWPFGGLLNEANQPKRAYYRLQGLKKLWGLAELQAL</sequence>
<dbReference type="InterPro" id="IPR017853">
    <property type="entry name" value="GH"/>
</dbReference>
<keyword evidence="3" id="KW-0624">Polysaccharide degradation</keyword>
<dbReference type="GO" id="GO:0004553">
    <property type="term" value="F:hydrolase activity, hydrolyzing O-glycosyl compounds"/>
    <property type="evidence" value="ECO:0007669"/>
    <property type="project" value="InterPro"/>
</dbReference>
<evidence type="ECO:0000313" key="6">
    <source>
        <dbReference type="Proteomes" id="UP000717364"/>
    </source>
</evidence>
<reference evidence="5" key="1">
    <citation type="submission" date="2020-11" db="EMBL/GenBank/DDBJ databases">
        <authorList>
            <person name="Konstantinou D."/>
            <person name="Gkelis S."/>
            <person name="Popin R."/>
            <person name="Fewer D."/>
            <person name="Sivonen K."/>
        </authorList>
    </citation>
    <scope>NUCLEOTIDE SEQUENCE</scope>
    <source>
        <strain evidence="5">TAU-MAC 1115</strain>
    </source>
</reference>
<dbReference type="Gene3D" id="3.20.20.80">
    <property type="entry name" value="Glycosidases"/>
    <property type="match status" value="1"/>
</dbReference>
<dbReference type="PROSITE" id="PS51760">
    <property type="entry name" value="GH10_2"/>
    <property type="match status" value="1"/>
</dbReference>
<gene>
    <name evidence="5" type="ORF">IXB50_03880</name>
</gene>
<dbReference type="Proteomes" id="UP000717364">
    <property type="component" value="Unassembled WGS sequence"/>
</dbReference>
<dbReference type="PANTHER" id="PTHR31490">
    <property type="entry name" value="GLYCOSYL HYDROLASE"/>
    <property type="match status" value="1"/>
</dbReference>